<keyword evidence="3" id="KW-0456">Lyase</keyword>
<dbReference type="InterPro" id="IPR037523">
    <property type="entry name" value="VOC_core"/>
</dbReference>
<keyword evidence="3" id="KW-0223">Dioxygenase</keyword>
<reference evidence="3 4" key="1">
    <citation type="submission" date="2020-07" db="EMBL/GenBank/DDBJ databases">
        <title>Sequencing the genomes of 1000 actinobacteria strains.</title>
        <authorList>
            <person name="Klenk H.-P."/>
        </authorList>
    </citation>
    <scope>NUCLEOTIDE SEQUENCE [LARGE SCALE GENOMIC DNA]</scope>
    <source>
        <strain evidence="3 4">LI1</strain>
    </source>
</reference>
<dbReference type="InterPro" id="IPR051785">
    <property type="entry name" value="MMCE/EMCE_epimerase"/>
</dbReference>
<evidence type="ECO:0000313" key="4">
    <source>
        <dbReference type="Proteomes" id="UP000537260"/>
    </source>
</evidence>
<sequence length="151" mass="16077">MTRLHHMGITVSDTAKAVEFYRALADGDVVGPLVRRGPVVEAVTGQVGAEIWITFVGFADGETVLELADYRNAGGEPLLPDNNRAGSTHPAIVVPSMDDALSRLAALGYAPLWEPLVGTAGPLEGYRYVYVLGPDELRVELLEEPHPATAG</sequence>
<comment type="caution">
    <text evidence="3">The sequence shown here is derived from an EMBL/GenBank/DDBJ whole genome shotgun (WGS) entry which is preliminary data.</text>
</comment>
<dbReference type="PANTHER" id="PTHR43048">
    <property type="entry name" value="METHYLMALONYL-COA EPIMERASE"/>
    <property type="match status" value="1"/>
</dbReference>
<dbReference type="InterPro" id="IPR029068">
    <property type="entry name" value="Glyas_Bleomycin-R_OHBP_Dase"/>
</dbReference>
<dbReference type="GO" id="GO:0046491">
    <property type="term" value="P:L-methylmalonyl-CoA metabolic process"/>
    <property type="evidence" value="ECO:0007669"/>
    <property type="project" value="TreeGrafter"/>
</dbReference>
<dbReference type="SUPFAM" id="SSF54593">
    <property type="entry name" value="Glyoxalase/Bleomycin resistance protein/Dihydroxybiphenyl dioxygenase"/>
    <property type="match status" value="1"/>
</dbReference>
<gene>
    <name evidence="3" type="ORF">HNR05_002258</name>
</gene>
<organism evidence="3 4">
    <name type="scientific">Glaciibacter psychrotolerans</name>
    <dbReference type="NCBI Taxonomy" id="670054"/>
    <lineage>
        <taxon>Bacteria</taxon>
        <taxon>Bacillati</taxon>
        <taxon>Actinomycetota</taxon>
        <taxon>Actinomycetes</taxon>
        <taxon>Micrococcales</taxon>
        <taxon>Microbacteriaceae</taxon>
        <taxon>Glaciibacter</taxon>
    </lineage>
</organism>
<protein>
    <submittedName>
        <fullName evidence="3">Catechol 2,3-dioxygenase-like lactoylglutathione lyase family enzyme</fullName>
    </submittedName>
</protein>
<dbReference type="GO" id="GO:0016829">
    <property type="term" value="F:lyase activity"/>
    <property type="evidence" value="ECO:0007669"/>
    <property type="project" value="UniProtKB-KW"/>
</dbReference>
<dbReference type="AlphaFoldDB" id="A0A7Z0J6F5"/>
<evidence type="ECO:0000259" key="2">
    <source>
        <dbReference type="PROSITE" id="PS51819"/>
    </source>
</evidence>
<name>A0A7Z0J6F5_9MICO</name>
<dbReference type="GO" id="GO:0004493">
    <property type="term" value="F:methylmalonyl-CoA epimerase activity"/>
    <property type="evidence" value="ECO:0007669"/>
    <property type="project" value="TreeGrafter"/>
</dbReference>
<dbReference type="Proteomes" id="UP000537260">
    <property type="component" value="Unassembled WGS sequence"/>
</dbReference>
<feature type="domain" description="VOC" evidence="2">
    <location>
        <begin position="3"/>
        <end position="144"/>
    </location>
</feature>
<dbReference type="GO" id="GO:0051213">
    <property type="term" value="F:dioxygenase activity"/>
    <property type="evidence" value="ECO:0007669"/>
    <property type="project" value="UniProtKB-KW"/>
</dbReference>
<accession>A0A7Z0J6F5</accession>
<dbReference type="Pfam" id="PF00903">
    <property type="entry name" value="Glyoxalase"/>
    <property type="match status" value="1"/>
</dbReference>
<dbReference type="RefSeq" id="WP_179579072.1">
    <property type="nucleotide sequence ID" value="NZ_JACCFM010000001.1"/>
</dbReference>
<dbReference type="PROSITE" id="PS51819">
    <property type="entry name" value="VOC"/>
    <property type="match status" value="1"/>
</dbReference>
<keyword evidence="3" id="KW-0560">Oxidoreductase</keyword>
<keyword evidence="4" id="KW-1185">Reference proteome</keyword>
<evidence type="ECO:0000313" key="3">
    <source>
        <dbReference type="EMBL" id="NYJ20467.1"/>
    </source>
</evidence>
<dbReference type="EMBL" id="JACCFM010000001">
    <property type="protein sequence ID" value="NYJ20467.1"/>
    <property type="molecule type" value="Genomic_DNA"/>
</dbReference>
<evidence type="ECO:0000256" key="1">
    <source>
        <dbReference type="ARBA" id="ARBA00022723"/>
    </source>
</evidence>
<keyword evidence="1" id="KW-0479">Metal-binding</keyword>
<proteinExistence type="predicted"/>
<dbReference type="GO" id="GO:0046872">
    <property type="term" value="F:metal ion binding"/>
    <property type="evidence" value="ECO:0007669"/>
    <property type="project" value="UniProtKB-KW"/>
</dbReference>
<dbReference type="PANTHER" id="PTHR43048:SF3">
    <property type="entry name" value="METHYLMALONYL-COA EPIMERASE, MITOCHONDRIAL"/>
    <property type="match status" value="1"/>
</dbReference>
<dbReference type="InterPro" id="IPR004360">
    <property type="entry name" value="Glyas_Fos-R_dOase_dom"/>
</dbReference>
<dbReference type="Gene3D" id="3.10.180.10">
    <property type="entry name" value="2,3-Dihydroxybiphenyl 1,2-Dioxygenase, domain 1"/>
    <property type="match status" value="1"/>
</dbReference>